<reference evidence="7 8" key="1">
    <citation type="journal article" date="2009" name="Science">
        <title>Green evolution and dynamic adaptations revealed by genomes of the marine picoeukaryotes Micromonas.</title>
        <authorList>
            <person name="Worden A.Z."/>
            <person name="Lee J.H."/>
            <person name="Mock T."/>
            <person name="Rouze P."/>
            <person name="Simmons M.P."/>
            <person name="Aerts A.L."/>
            <person name="Allen A.E."/>
            <person name="Cuvelier M.L."/>
            <person name="Derelle E."/>
            <person name="Everett M.V."/>
            <person name="Foulon E."/>
            <person name="Grimwood J."/>
            <person name="Gundlach H."/>
            <person name="Henrissat B."/>
            <person name="Napoli C."/>
            <person name="McDonald S.M."/>
            <person name="Parker M.S."/>
            <person name="Rombauts S."/>
            <person name="Salamov A."/>
            <person name="Von Dassow P."/>
            <person name="Badger J.H."/>
            <person name="Coutinho P.M."/>
            <person name="Demir E."/>
            <person name="Dubchak I."/>
            <person name="Gentemann C."/>
            <person name="Eikrem W."/>
            <person name="Gready J.E."/>
            <person name="John U."/>
            <person name="Lanier W."/>
            <person name="Lindquist E.A."/>
            <person name="Lucas S."/>
            <person name="Mayer K.F."/>
            <person name="Moreau H."/>
            <person name="Not F."/>
            <person name="Otillar R."/>
            <person name="Panaud O."/>
            <person name="Pangilinan J."/>
            <person name="Paulsen I."/>
            <person name="Piegu B."/>
            <person name="Poliakov A."/>
            <person name="Robbens S."/>
            <person name="Schmutz J."/>
            <person name="Toulza E."/>
            <person name="Wyss T."/>
            <person name="Zelensky A."/>
            <person name="Zhou K."/>
            <person name="Armbrust E.V."/>
            <person name="Bhattacharya D."/>
            <person name="Goodenough U.W."/>
            <person name="Van de Peer Y."/>
            <person name="Grigoriev I.V."/>
        </authorList>
    </citation>
    <scope>NUCLEOTIDE SEQUENCE [LARGE SCALE GENOMIC DNA]</scope>
    <source>
        <strain evidence="8">RCC299 / NOUM17</strain>
    </source>
</reference>
<accession>C1E761</accession>
<comment type="similarity">
    <text evidence="2">Belongs to the TPX2 family.</text>
</comment>
<protein>
    <recommendedName>
        <fullName evidence="6">TPX2 C-terminal domain-containing protein</fullName>
    </recommendedName>
</protein>
<dbReference type="KEGG" id="mis:MICPUN_58898"/>
<dbReference type="GeneID" id="8243581"/>
<sequence length="1067" mass="113873">MAFEMEERYDPTILLSIAPANLKSNRYPPSHPLSRRWEFCAPHYYDFEVGDAADVQPDAWFDSAQTAGLKTPVALLDKAQTNAAAKQAAAEVTAEQAKENPPSAVKSAAKAARTPGATSSTRVLTPRSHNGAMPGSSSRVAKTPATGRSAMGAASRAGGTPFPTEPPSVDDGATDEDSAEYATAGETPGTAFKSVAKSKTPVNAAATPVNATTTSESRRIRAANGAGPHPESHPGSSAKESAKESTASKGSSQRARRSAKTSTAKKATPEPTAMDVDSPVAAGAEPEPEPEAAPRSTAIALISPVSSPRTSPRLAAAASARERIEEAAVAMDDDASRARAAAASPSPTRQSPRLTAARAAARSTPFVAAKTPGRGPVAGAAASKTPSRFAPTPAPVDPEPASKEPEPASKEPEPVSKPRRRKGLTGGGAVRVLVSEQRVQVEAVEAEAVTLHREEATGERRAMSPARPRRVGASVDPVAEKPPAGTRQQPPAARAVPHVPPAVATRTTRAMAARAAAIAGAKREREPPAPPRTHATRSSAGQRMRAKLTVPISPNLSRPPKRARAAQKTSEELALEKSRAAAAEEKERMRVAARRAAARSGGLGGVARAKPSTRPTTPSFARTHRMATRAVVAHGARDENSPFRSVAQTFRKETFKPKEESKSFHNRAPTKPKSPALSKSNAAGRARAKTTEELELEAIAAAPKFRARPVRRAVLKGAGDAAERAKAAAEVRRVAALRAKEGEARKGGWDKQLGRKRGAEAAADEEERAKREAKRRRELELGGHGGFMPPTAPESPRLVTSRRALLKAPAPAPAGANGGVGGGASRVAREPEASVDWSARPLTRPEGFNLTTDKRGAYARKVLERREAEEEEAAAAKRRVVAKPVPATTRRRSSQCFVPNEIKVTQFQPFNLKGEALHEYERKREAQRREEEEAAARARAEFKARPLPFSTFNPMFEVNPSDAAPTVPMDLKLPGDTRAESRARFEEANARRIAEQERARAEEERERVASDERERRRLRRSTVFKARAVPDYAELATVGVAPVPEAELTVPESPFATRRSRRVYRYN</sequence>
<keyword evidence="8" id="KW-1185">Reference proteome</keyword>
<feature type="compositionally biased region" description="Low complexity" evidence="5">
    <location>
        <begin position="235"/>
        <end position="252"/>
    </location>
</feature>
<feature type="region of interest" description="Disordered" evidence="5">
    <location>
        <begin position="989"/>
        <end position="1016"/>
    </location>
</feature>
<evidence type="ECO:0000313" key="7">
    <source>
        <dbReference type="EMBL" id="ACO63924.1"/>
    </source>
</evidence>
<organism evidence="7 8">
    <name type="scientific">Micromonas commoda (strain RCC299 / NOUM17 / CCMP2709)</name>
    <name type="common">Picoplanktonic green alga</name>
    <dbReference type="NCBI Taxonomy" id="296587"/>
    <lineage>
        <taxon>Eukaryota</taxon>
        <taxon>Viridiplantae</taxon>
        <taxon>Chlorophyta</taxon>
        <taxon>Mamiellophyceae</taxon>
        <taxon>Mamiellales</taxon>
        <taxon>Mamiellaceae</taxon>
        <taxon>Micromonas</taxon>
    </lineage>
</organism>
<dbReference type="OrthoDB" id="10689925at2759"/>
<name>C1E761_MICCC</name>
<dbReference type="InParanoid" id="C1E761"/>
<gene>
    <name evidence="7" type="ORF">MICPUN_58898</name>
</gene>
<evidence type="ECO:0000256" key="4">
    <source>
        <dbReference type="ARBA" id="ARBA00023212"/>
    </source>
</evidence>
<dbReference type="eggNOG" id="ENOG502QVQS">
    <property type="taxonomic scope" value="Eukaryota"/>
</dbReference>
<feature type="region of interest" description="Disordered" evidence="5">
    <location>
        <begin position="740"/>
        <end position="851"/>
    </location>
</feature>
<feature type="compositionally biased region" description="Low complexity" evidence="5">
    <location>
        <begin position="486"/>
        <end position="520"/>
    </location>
</feature>
<feature type="compositionally biased region" description="Low complexity" evidence="5">
    <location>
        <begin position="145"/>
        <end position="160"/>
    </location>
</feature>
<feature type="compositionally biased region" description="Low complexity" evidence="5">
    <location>
        <begin position="200"/>
        <end position="214"/>
    </location>
</feature>
<dbReference type="OMA" id="EFCAPHY"/>
<feature type="region of interest" description="Disordered" evidence="5">
    <location>
        <begin position="872"/>
        <end position="893"/>
    </location>
</feature>
<feature type="compositionally biased region" description="Basic and acidic residues" evidence="5">
    <location>
        <begin position="452"/>
        <end position="462"/>
    </location>
</feature>
<dbReference type="STRING" id="296587.C1E761"/>
<feature type="compositionally biased region" description="Basic and acidic residues" evidence="5">
    <location>
        <begin position="989"/>
        <end position="1015"/>
    </location>
</feature>
<dbReference type="GO" id="GO:0005856">
    <property type="term" value="C:cytoskeleton"/>
    <property type="evidence" value="ECO:0007669"/>
    <property type="project" value="UniProtKB-SubCell"/>
</dbReference>
<evidence type="ECO:0000259" key="6">
    <source>
        <dbReference type="Pfam" id="PF06886"/>
    </source>
</evidence>
<dbReference type="EMBL" id="CP001326">
    <property type="protein sequence ID" value="ACO63924.1"/>
    <property type="molecule type" value="Genomic_DNA"/>
</dbReference>
<dbReference type="Pfam" id="PF06886">
    <property type="entry name" value="TPX2"/>
    <property type="match status" value="1"/>
</dbReference>
<proteinExistence type="inferred from homology"/>
<dbReference type="Proteomes" id="UP000002009">
    <property type="component" value="Chromosome 5"/>
</dbReference>
<feature type="compositionally biased region" description="Basic and acidic residues" evidence="5">
    <location>
        <begin position="650"/>
        <end position="663"/>
    </location>
</feature>
<feature type="domain" description="TPX2 C-terminal" evidence="6">
    <location>
        <begin position="973"/>
        <end position="1034"/>
    </location>
</feature>
<evidence type="ECO:0000313" key="8">
    <source>
        <dbReference type="Proteomes" id="UP000002009"/>
    </source>
</evidence>
<comment type="subcellular location">
    <subcellularLocation>
        <location evidence="1">Cytoplasm</location>
        <location evidence="1">Cytoskeleton</location>
    </subcellularLocation>
</comment>
<feature type="region of interest" description="Disordered" evidence="5">
    <location>
        <begin position="92"/>
        <end position="428"/>
    </location>
</feature>
<feature type="compositionally biased region" description="Basic and acidic residues" evidence="5">
    <location>
        <begin position="400"/>
        <end position="416"/>
    </location>
</feature>
<feature type="region of interest" description="Disordered" evidence="5">
    <location>
        <begin position="452"/>
        <end position="689"/>
    </location>
</feature>
<keyword evidence="3" id="KW-0963">Cytoplasm</keyword>
<dbReference type="RefSeq" id="XP_002502666.1">
    <property type="nucleotide sequence ID" value="XM_002502620.1"/>
</dbReference>
<feature type="compositionally biased region" description="Basic and acidic residues" evidence="5">
    <location>
        <begin position="767"/>
        <end position="781"/>
    </location>
</feature>
<keyword evidence="4" id="KW-0206">Cytoskeleton</keyword>
<feature type="compositionally biased region" description="Basic and acidic residues" evidence="5">
    <location>
        <begin position="569"/>
        <end position="590"/>
    </location>
</feature>
<feature type="compositionally biased region" description="Basic and acidic residues" evidence="5">
    <location>
        <begin position="740"/>
        <end position="759"/>
    </location>
</feature>
<evidence type="ECO:0000256" key="3">
    <source>
        <dbReference type="ARBA" id="ARBA00022490"/>
    </source>
</evidence>
<evidence type="ECO:0000256" key="1">
    <source>
        <dbReference type="ARBA" id="ARBA00004245"/>
    </source>
</evidence>
<dbReference type="InterPro" id="IPR027329">
    <property type="entry name" value="TPX2_C"/>
</dbReference>
<evidence type="ECO:0000256" key="5">
    <source>
        <dbReference type="SAM" id="MobiDB-lite"/>
    </source>
</evidence>
<feature type="compositionally biased region" description="Low complexity" evidence="5">
    <location>
        <begin position="338"/>
        <end position="362"/>
    </location>
</feature>
<dbReference type="AlphaFoldDB" id="C1E761"/>
<feature type="compositionally biased region" description="Low complexity" evidence="5">
    <location>
        <begin position="92"/>
        <end position="112"/>
    </location>
</feature>
<evidence type="ECO:0000256" key="2">
    <source>
        <dbReference type="ARBA" id="ARBA00005885"/>
    </source>
</evidence>